<name>Q2J2Q5_RHOP2</name>
<dbReference type="Proteomes" id="UP000008809">
    <property type="component" value="Chromosome"/>
</dbReference>
<dbReference type="KEGG" id="rpb:RPB_0544"/>
<dbReference type="HOGENOM" id="CLU_059147_0_0_5"/>
<dbReference type="InterPro" id="IPR006311">
    <property type="entry name" value="TAT_signal"/>
</dbReference>
<evidence type="ECO:0000313" key="4">
    <source>
        <dbReference type="Proteomes" id="UP000008809"/>
    </source>
</evidence>
<sequence>MTRPTAHSAELKVHSASKGAGALPLPSPQAGGETTRRRFLAGSLAIGALACFPALGPRPALAQATKAELDAYSIPAAERIAVRARPIDQFDLRDRGGRRFGALQFRSGLILTSPFRGFGGLSALRLDPKGERFVAISDRGVWFTGRIVYDGAAMAGVADVEAAPLLGPDRQPLTKSKWYDSEALAFDGGTAYVGYERVNQIVKFDFGRDGVRASGQPIAVPPGLRKLPNNKGIESLVVVPKGLPLAGTLIAISERGLDAGGNVVGFLIGGKTPGPFAVRRSDNFDVSDAVLLPSGQLLILERKFSWIEGVHIRIRRIALATLVPGATVDGPVLFNADLGHEIDNMEGLDAHQDAAGDTVLTMVSDDNFSMLQRTLLLQFTLVDD</sequence>
<proteinExistence type="predicted"/>
<dbReference type="RefSeq" id="WP_011439445.1">
    <property type="nucleotide sequence ID" value="NC_007778.1"/>
</dbReference>
<feature type="region of interest" description="Disordered" evidence="1">
    <location>
        <begin position="1"/>
        <end position="34"/>
    </location>
</feature>
<dbReference type="eggNOG" id="COG4246">
    <property type="taxonomic scope" value="Bacteria"/>
</dbReference>
<dbReference type="InterPro" id="IPR027372">
    <property type="entry name" value="Phytase-like_dom"/>
</dbReference>
<dbReference type="PROSITE" id="PS51318">
    <property type="entry name" value="TAT"/>
    <property type="match status" value="1"/>
</dbReference>
<organism evidence="3 4">
    <name type="scientific">Rhodopseudomonas palustris (strain HaA2)</name>
    <dbReference type="NCBI Taxonomy" id="316058"/>
    <lineage>
        <taxon>Bacteria</taxon>
        <taxon>Pseudomonadati</taxon>
        <taxon>Pseudomonadota</taxon>
        <taxon>Alphaproteobacteria</taxon>
        <taxon>Hyphomicrobiales</taxon>
        <taxon>Nitrobacteraceae</taxon>
        <taxon>Rhodopseudomonas</taxon>
    </lineage>
</organism>
<dbReference type="OrthoDB" id="9798693at2"/>
<dbReference type="AlphaFoldDB" id="Q2J2Q5"/>
<dbReference type="EMBL" id="CP000250">
    <property type="protein sequence ID" value="ABD05255.1"/>
    <property type="molecule type" value="Genomic_DNA"/>
</dbReference>
<dbReference type="PIRSF" id="PIRSF031900">
    <property type="entry name" value="UCP031900"/>
    <property type="match status" value="1"/>
</dbReference>
<evidence type="ECO:0000313" key="3">
    <source>
        <dbReference type="EMBL" id="ABD05255.1"/>
    </source>
</evidence>
<gene>
    <name evidence="3" type="ordered locus">RPB_0544</name>
</gene>
<reference evidence="3 4" key="1">
    <citation type="submission" date="2006-01" db="EMBL/GenBank/DDBJ databases">
        <title>Complete sequence of Rhodopseudomonas palustris HaA2.</title>
        <authorList>
            <consortium name="US DOE Joint Genome Institute"/>
            <person name="Copeland A."/>
            <person name="Lucas S."/>
            <person name="Lapidus A."/>
            <person name="Barry K."/>
            <person name="Detter J.C."/>
            <person name="Glavina T."/>
            <person name="Hammon N."/>
            <person name="Israni S."/>
            <person name="Pitluck S."/>
            <person name="Chain P."/>
            <person name="Malfatti S."/>
            <person name="Shin M."/>
            <person name="Vergez L."/>
            <person name="Schmutz J."/>
            <person name="Larimer F."/>
            <person name="Land M."/>
            <person name="Hauser L."/>
            <person name="Pelletier D.A."/>
            <person name="Kyrpides N."/>
            <person name="Anderson I."/>
            <person name="Oda Y."/>
            <person name="Harwood C.S."/>
            <person name="Richardson P."/>
        </authorList>
    </citation>
    <scope>NUCLEOTIDE SEQUENCE [LARGE SCALE GENOMIC DNA]</scope>
    <source>
        <strain evidence="3 4">HaA2</strain>
    </source>
</reference>
<keyword evidence="4" id="KW-1185">Reference proteome</keyword>
<dbReference type="Pfam" id="PF13449">
    <property type="entry name" value="Phytase-like"/>
    <property type="match status" value="1"/>
</dbReference>
<dbReference type="STRING" id="316058.RPB_0544"/>
<dbReference type="InterPro" id="IPR014567">
    <property type="entry name" value="UCP031900"/>
</dbReference>
<protein>
    <submittedName>
        <fullName evidence="3">Twin-arginine translocation pathway signal</fullName>
    </submittedName>
</protein>
<evidence type="ECO:0000259" key="2">
    <source>
        <dbReference type="Pfam" id="PF13449"/>
    </source>
</evidence>
<evidence type="ECO:0000256" key="1">
    <source>
        <dbReference type="SAM" id="MobiDB-lite"/>
    </source>
</evidence>
<accession>Q2J2Q5</accession>
<feature type="domain" description="Phytase-like" evidence="2">
    <location>
        <begin position="117"/>
        <end position="368"/>
    </location>
</feature>